<dbReference type="AlphaFoldDB" id="B3DZP3"/>
<dbReference type="EMBL" id="CP000975">
    <property type="protein sequence ID" value="ACD84228.1"/>
    <property type="molecule type" value="Genomic_DNA"/>
</dbReference>
<evidence type="ECO:0000313" key="2">
    <source>
        <dbReference type="Proteomes" id="UP000009149"/>
    </source>
</evidence>
<name>B3DZP3_METI4</name>
<dbReference type="Proteomes" id="UP000009149">
    <property type="component" value="Chromosome"/>
</dbReference>
<dbReference type="KEGG" id="min:Minf_2174"/>
<evidence type="ECO:0000313" key="1">
    <source>
        <dbReference type="EMBL" id="ACD84228.1"/>
    </source>
</evidence>
<proteinExistence type="predicted"/>
<organism evidence="1 2">
    <name type="scientific">Methylacidiphilum infernorum (isolate V4)</name>
    <name type="common">Methylokorus infernorum (strain V4)</name>
    <dbReference type="NCBI Taxonomy" id="481448"/>
    <lineage>
        <taxon>Bacteria</taxon>
        <taxon>Pseudomonadati</taxon>
        <taxon>Verrucomicrobiota</taxon>
        <taxon>Methylacidiphilae</taxon>
        <taxon>Methylacidiphilales</taxon>
        <taxon>Methylacidiphilaceae</taxon>
        <taxon>Methylacidiphilum (ex Ratnadevi et al. 2023)</taxon>
    </lineage>
</organism>
<dbReference type="HOGENOM" id="CLU_3397401_0_0_0"/>
<gene>
    <name evidence="1" type="ordered locus">Minf_2174</name>
</gene>
<sequence length="31" mass="3554">MDKKRSEDYSLHDKGSIGSMEVLKEKTLQSL</sequence>
<reference evidence="1 2" key="1">
    <citation type="journal article" date="2008" name="Biol. Direct">
        <title>Complete genome sequence of the extremely acidophilic methanotroph isolate V4, Methylacidiphilum infernorum, a representative of the bacterial phylum Verrucomicrobia.</title>
        <authorList>
            <person name="Hou S."/>
            <person name="Makarova K.S."/>
            <person name="Saw J.H."/>
            <person name="Senin P."/>
            <person name="Ly B.V."/>
            <person name="Zhou Z."/>
            <person name="Ren Y."/>
            <person name="Wang J."/>
            <person name="Galperin M.Y."/>
            <person name="Omelchenko M.V."/>
            <person name="Wolf Y.I."/>
            <person name="Yutin N."/>
            <person name="Koonin E.V."/>
            <person name="Stott M.B."/>
            <person name="Mountain B.W."/>
            <person name="Crowe M.A."/>
            <person name="Smirnova A.V."/>
            <person name="Dunfield P.F."/>
            <person name="Feng L."/>
            <person name="Wang L."/>
            <person name="Alam M."/>
        </authorList>
    </citation>
    <scope>NUCLEOTIDE SEQUENCE [LARGE SCALE GENOMIC DNA]</scope>
    <source>
        <strain evidence="2">Isolate V4</strain>
    </source>
</reference>
<protein>
    <submittedName>
        <fullName evidence="1">Uncharacterized protein</fullName>
    </submittedName>
</protein>
<accession>B3DZP3</accession>